<evidence type="ECO:0000256" key="1">
    <source>
        <dbReference type="ARBA" id="ARBA00009947"/>
    </source>
</evidence>
<dbReference type="InParanoid" id="A0A165BDZ8"/>
<dbReference type="SUPFAM" id="SSF143113">
    <property type="entry name" value="NAP-like"/>
    <property type="match status" value="1"/>
</dbReference>
<dbReference type="RefSeq" id="XP_040758582.1">
    <property type="nucleotide sequence ID" value="XM_040905172.1"/>
</dbReference>
<evidence type="ECO:0000313" key="3">
    <source>
        <dbReference type="EMBL" id="KZT00842.1"/>
    </source>
</evidence>
<gene>
    <name evidence="3" type="ORF">LAESUDRAFT_665193</name>
</gene>
<protein>
    <submittedName>
        <fullName evidence="3">Uncharacterized protein</fullName>
    </submittedName>
</protein>
<keyword evidence="4" id="KW-1185">Reference proteome</keyword>
<dbReference type="InterPro" id="IPR037231">
    <property type="entry name" value="NAP-like_sf"/>
</dbReference>
<comment type="similarity">
    <text evidence="1 2">Belongs to the nucleosome assembly protein (NAP) family.</text>
</comment>
<dbReference type="OrthoDB" id="19419at2759"/>
<proteinExistence type="inferred from homology"/>
<feature type="non-terminal residue" evidence="3">
    <location>
        <position position="1"/>
    </location>
</feature>
<dbReference type="STRING" id="1314785.A0A165BDZ8"/>
<dbReference type="InterPro" id="IPR002164">
    <property type="entry name" value="NAP_family"/>
</dbReference>
<reference evidence="3 4" key="1">
    <citation type="journal article" date="2016" name="Mol. Biol. Evol.">
        <title>Comparative Genomics of Early-Diverging Mushroom-Forming Fungi Provides Insights into the Origins of Lignocellulose Decay Capabilities.</title>
        <authorList>
            <person name="Nagy L.G."/>
            <person name="Riley R."/>
            <person name="Tritt A."/>
            <person name="Adam C."/>
            <person name="Daum C."/>
            <person name="Floudas D."/>
            <person name="Sun H."/>
            <person name="Yadav J.S."/>
            <person name="Pangilinan J."/>
            <person name="Larsson K.H."/>
            <person name="Matsuura K."/>
            <person name="Barry K."/>
            <person name="Labutti K."/>
            <person name="Kuo R."/>
            <person name="Ohm R.A."/>
            <person name="Bhattacharya S.S."/>
            <person name="Shirouzu T."/>
            <person name="Yoshinaga Y."/>
            <person name="Martin F.M."/>
            <person name="Grigoriev I.V."/>
            <person name="Hibbett D.S."/>
        </authorList>
    </citation>
    <scope>NUCLEOTIDE SEQUENCE [LARGE SCALE GENOMIC DNA]</scope>
    <source>
        <strain evidence="3 4">93-53</strain>
    </source>
</reference>
<dbReference type="GO" id="GO:0006334">
    <property type="term" value="P:nucleosome assembly"/>
    <property type="evidence" value="ECO:0007669"/>
    <property type="project" value="InterPro"/>
</dbReference>
<dbReference type="Gene3D" id="3.30.1120.90">
    <property type="entry name" value="Nucleosome assembly protein"/>
    <property type="match status" value="1"/>
</dbReference>
<sequence>IVRDSVKLWCFMLEFHFKENLYFFNKVLKKEYRYMPHPVEDDNQPDSNGITQSMLEFSWEHDVGPKAQKIDWKDDLNNLTKLHPQVMDDDDDDMLFKGGSFFNFFENEDDLYHIGMLITNIIFPEVINYFLSQAGSHNMVEDDDHEDNIYLEE</sequence>
<dbReference type="AlphaFoldDB" id="A0A165BDZ8"/>
<dbReference type="GeneID" id="63822202"/>
<dbReference type="Pfam" id="PF00956">
    <property type="entry name" value="NAP"/>
    <property type="match status" value="1"/>
</dbReference>
<evidence type="ECO:0000256" key="2">
    <source>
        <dbReference type="RuleBase" id="RU003876"/>
    </source>
</evidence>
<name>A0A165BDZ8_9APHY</name>
<accession>A0A165BDZ8</accession>
<dbReference type="EMBL" id="KV427676">
    <property type="protein sequence ID" value="KZT00842.1"/>
    <property type="molecule type" value="Genomic_DNA"/>
</dbReference>
<dbReference type="GO" id="GO:0005634">
    <property type="term" value="C:nucleus"/>
    <property type="evidence" value="ECO:0007669"/>
    <property type="project" value="InterPro"/>
</dbReference>
<evidence type="ECO:0000313" key="4">
    <source>
        <dbReference type="Proteomes" id="UP000076871"/>
    </source>
</evidence>
<dbReference type="PANTHER" id="PTHR11875">
    <property type="entry name" value="TESTIS-SPECIFIC Y-ENCODED PROTEIN"/>
    <property type="match status" value="1"/>
</dbReference>
<organism evidence="3 4">
    <name type="scientific">Laetiporus sulphureus 93-53</name>
    <dbReference type="NCBI Taxonomy" id="1314785"/>
    <lineage>
        <taxon>Eukaryota</taxon>
        <taxon>Fungi</taxon>
        <taxon>Dikarya</taxon>
        <taxon>Basidiomycota</taxon>
        <taxon>Agaricomycotina</taxon>
        <taxon>Agaricomycetes</taxon>
        <taxon>Polyporales</taxon>
        <taxon>Laetiporus</taxon>
    </lineage>
</organism>
<dbReference type="Proteomes" id="UP000076871">
    <property type="component" value="Unassembled WGS sequence"/>
</dbReference>